<dbReference type="InterPro" id="IPR056737">
    <property type="entry name" value="Beta-prop_ATRN-MKLN-like"/>
</dbReference>
<dbReference type="Pfam" id="PF24981">
    <property type="entry name" value="Beta-prop_ATRN-LZTR1"/>
    <property type="match status" value="1"/>
</dbReference>
<proteinExistence type="predicted"/>
<dbReference type="EMBL" id="BDGG01000012">
    <property type="protein sequence ID" value="GAV05572.1"/>
    <property type="molecule type" value="Genomic_DNA"/>
</dbReference>
<dbReference type="AlphaFoldDB" id="A0A1D1VVT4"/>
<evidence type="ECO:0000256" key="1">
    <source>
        <dbReference type="ARBA" id="ARBA00022441"/>
    </source>
</evidence>
<dbReference type="InterPro" id="IPR000210">
    <property type="entry name" value="BTB/POZ_dom"/>
</dbReference>
<dbReference type="CDD" id="cd18186">
    <property type="entry name" value="BTB_POZ_ZBTB_KLHL-like"/>
    <property type="match status" value="1"/>
</dbReference>
<evidence type="ECO:0000313" key="4">
    <source>
        <dbReference type="EMBL" id="GAV05572.1"/>
    </source>
</evidence>
<dbReference type="OrthoDB" id="6273668at2759"/>
<sequence length="583" mass="65241">MDTAKWTRRYSARTLQELDVLRSFGRWTDVTLQAVPGGGQFPAHRCVLASASPYFAAMLGNENFSEAGQDTITLHEITEEGLRGLLKFVYSGCIDLTAENIRHILKAASITQVSELMDVCQKALKTWLDCDNVVDIWTYSTDYSLPSLQTAVLEFVGKHLLAGIDRKVFLRFDGVFVERLLRESMITSTESNVLAVIMQWLQFNLRCRQKYARTLLKLIYWDRIHLKDTRAITVRSVRTLRDVMTEASKQPSPPVLRGMVRGVLLIGGFSVDGPLNDMRFLPETEESGRANGAWSVCGRLPTKSRLVDFAACALPDGGVVVCGGTHLEEAGGREVHSNSVFILDAHTNRWVLANPMRNERSLCQSVWFRNFVYVFGGDVSATPTCERYNICTNQWEFLGPIPCQSEGFAVCLAGAKIVLSGGLEDLDNPSGKVWCYDAENNAWAALPDLPITAADHSMVYHKKKIYTVGGWTISNGMYQLHKEVYSYTTANGWVKEDWEVKEPKAFQQAVLLEDKIFLIGGGNLKAAQRIERQSPKRSAALTWFDLLAKAWSTCKQSGVEEAFWDHRALVACLPRSVLQDADE</sequence>
<keyword evidence="5" id="KW-1185">Reference proteome</keyword>
<accession>A0A1D1VVT4</accession>
<reference evidence="4 5" key="1">
    <citation type="journal article" date="2016" name="Nat. Commun.">
        <title>Extremotolerant tardigrade genome and improved radiotolerance of human cultured cells by tardigrade-unique protein.</title>
        <authorList>
            <person name="Hashimoto T."/>
            <person name="Horikawa D.D."/>
            <person name="Saito Y."/>
            <person name="Kuwahara H."/>
            <person name="Kozuka-Hata H."/>
            <person name="Shin-I T."/>
            <person name="Minakuchi Y."/>
            <person name="Ohishi K."/>
            <person name="Motoyama A."/>
            <person name="Aizu T."/>
            <person name="Enomoto A."/>
            <person name="Kondo K."/>
            <person name="Tanaka S."/>
            <person name="Hara Y."/>
            <person name="Koshikawa S."/>
            <person name="Sagara H."/>
            <person name="Miura T."/>
            <person name="Yokobori S."/>
            <person name="Miyagawa K."/>
            <person name="Suzuki Y."/>
            <person name="Kubo T."/>
            <person name="Oyama M."/>
            <person name="Kohara Y."/>
            <person name="Fujiyama A."/>
            <person name="Arakawa K."/>
            <person name="Katayama T."/>
            <person name="Toyoda A."/>
            <person name="Kunieda T."/>
        </authorList>
    </citation>
    <scope>NUCLEOTIDE SEQUENCE [LARGE SCALE GENOMIC DNA]</scope>
    <source>
        <strain evidence="4 5">YOKOZUNA-1</strain>
    </source>
</reference>
<dbReference type="Pfam" id="PF07707">
    <property type="entry name" value="BACK"/>
    <property type="match status" value="1"/>
</dbReference>
<name>A0A1D1VVT4_RAMVA</name>
<organism evidence="4 5">
    <name type="scientific">Ramazzottius varieornatus</name>
    <name type="common">Water bear</name>
    <name type="synonym">Tardigrade</name>
    <dbReference type="NCBI Taxonomy" id="947166"/>
    <lineage>
        <taxon>Eukaryota</taxon>
        <taxon>Metazoa</taxon>
        <taxon>Ecdysozoa</taxon>
        <taxon>Tardigrada</taxon>
        <taxon>Eutardigrada</taxon>
        <taxon>Parachela</taxon>
        <taxon>Hypsibioidea</taxon>
        <taxon>Ramazzottiidae</taxon>
        <taxon>Ramazzottius</taxon>
    </lineage>
</organism>
<dbReference type="PROSITE" id="PS50097">
    <property type="entry name" value="BTB"/>
    <property type="match status" value="1"/>
</dbReference>
<protein>
    <recommendedName>
        <fullName evidence="3">BTB domain-containing protein</fullName>
    </recommendedName>
</protein>
<keyword evidence="2" id="KW-0677">Repeat</keyword>
<dbReference type="PIRSF" id="PIRSF037037">
    <property type="entry name" value="Kelch-like_protein_gigaxonin"/>
    <property type="match status" value="1"/>
</dbReference>
<evidence type="ECO:0000259" key="3">
    <source>
        <dbReference type="PROSITE" id="PS50097"/>
    </source>
</evidence>
<dbReference type="InterPro" id="IPR015915">
    <property type="entry name" value="Kelch-typ_b-propeller"/>
</dbReference>
<dbReference type="STRING" id="947166.A0A1D1VVT4"/>
<dbReference type="SMART" id="SM00225">
    <property type="entry name" value="BTB"/>
    <property type="match status" value="1"/>
</dbReference>
<keyword evidence="1" id="KW-0880">Kelch repeat</keyword>
<dbReference type="Gene3D" id="2.120.10.80">
    <property type="entry name" value="Kelch-type beta propeller"/>
    <property type="match status" value="1"/>
</dbReference>
<evidence type="ECO:0000313" key="5">
    <source>
        <dbReference type="Proteomes" id="UP000186922"/>
    </source>
</evidence>
<dbReference type="InterPro" id="IPR011333">
    <property type="entry name" value="SKP1/BTB/POZ_sf"/>
</dbReference>
<comment type="caution">
    <text evidence="4">The sequence shown here is derived from an EMBL/GenBank/DDBJ whole genome shotgun (WGS) entry which is preliminary data.</text>
</comment>
<dbReference type="InterPro" id="IPR011705">
    <property type="entry name" value="BACK"/>
</dbReference>
<dbReference type="InterPro" id="IPR006652">
    <property type="entry name" value="Kelch_1"/>
</dbReference>
<dbReference type="SMART" id="SM00612">
    <property type="entry name" value="Kelch"/>
    <property type="match status" value="3"/>
</dbReference>
<feature type="domain" description="BTB" evidence="3">
    <location>
        <begin position="28"/>
        <end position="98"/>
    </location>
</feature>
<gene>
    <name evidence="4" type="primary">RvY_15678</name>
    <name evidence="4" type="synonym">RvY_15678.1</name>
    <name evidence="4" type="ORF">RvY_15678-1</name>
</gene>
<dbReference type="SUPFAM" id="SSF54695">
    <property type="entry name" value="POZ domain"/>
    <property type="match status" value="1"/>
</dbReference>
<dbReference type="SUPFAM" id="SSF117281">
    <property type="entry name" value="Kelch motif"/>
    <property type="match status" value="1"/>
</dbReference>
<evidence type="ECO:0000256" key="2">
    <source>
        <dbReference type="ARBA" id="ARBA00022737"/>
    </source>
</evidence>
<dbReference type="InterPro" id="IPR017096">
    <property type="entry name" value="BTB-kelch_protein"/>
</dbReference>
<dbReference type="Proteomes" id="UP000186922">
    <property type="component" value="Unassembled WGS sequence"/>
</dbReference>
<dbReference type="Pfam" id="PF00651">
    <property type="entry name" value="BTB"/>
    <property type="match status" value="1"/>
</dbReference>
<dbReference type="Gene3D" id="1.25.40.420">
    <property type="match status" value="1"/>
</dbReference>
<dbReference type="PANTHER" id="PTHR45632">
    <property type="entry name" value="LD33804P"/>
    <property type="match status" value="1"/>
</dbReference>
<dbReference type="Gene3D" id="3.30.710.10">
    <property type="entry name" value="Potassium Channel Kv1.1, Chain A"/>
    <property type="match status" value="1"/>
</dbReference>
<dbReference type="PANTHER" id="PTHR45632:SF3">
    <property type="entry name" value="KELCH-LIKE PROTEIN 32"/>
    <property type="match status" value="1"/>
</dbReference>